<evidence type="ECO:0000256" key="2">
    <source>
        <dbReference type="ARBA" id="ARBA00022723"/>
    </source>
</evidence>
<evidence type="ECO:0000256" key="6">
    <source>
        <dbReference type="ARBA" id="ARBA00023242"/>
    </source>
</evidence>
<feature type="domain" description="C2H2-type" evidence="7">
    <location>
        <begin position="166"/>
        <end position="193"/>
    </location>
</feature>
<dbReference type="GO" id="GO:0010468">
    <property type="term" value="P:regulation of gene expression"/>
    <property type="evidence" value="ECO:0007669"/>
    <property type="project" value="TreeGrafter"/>
</dbReference>
<dbReference type="GO" id="GO:0008270">
    <property type="term" value="F:zinc ion binding"/>
    <property type="evidence" value="ECO:0007669"/>
    <property type="project" value="UniProtKB-KW"/>
</dbReference>
<evidence type="ECO:0000256" key="1">
    <source>
        <dbReference type="ARBA" id="ARBA00004123"/>
    </source>
</evidence>
<feature type="domain" description="C2H2-type" evidence="7">
    <location>
        <begin position="137"/>
        <end position="164"/>
    </location>
</feature>
<dbReference type="PROSITE" id="PS50157">
    <property type="entry name" value="ZINC_FINGER_C2H2_2"/>
    <property type="match status" value="7"/>
</dbReference>
<keyword evidence="4" id="KW-0863">Zinc-finger</keyword>
<dbReference type="PANTHER" id="PTHR16515">
    <property type="entry name" value="PR DOMAIN ZINC FINGER PROTEIN"/>
    <property type="match status" value="1"/>
</dbReference>
<name>A0A7R8CHS0_LEPSM</name>
<feature type="domain" description="C2H2-type" evidence="7">
    <location>
        <begin position="73"/>
        <end position="100"/>
    </location>
</feature>
<keyword evidence="9" id="KW-1185">Reference proteome</keyword>
<keyword evidence="6" id="KW-0539">Nucleus</keyword>
<dbReference type="Pfam" id="PF00096">
    <property type="entry name" value="zf-C2H2"/>
    <property type="match status" value="3"/>
</dbReference>
<dbReference type="OrthoDB" id="6382200at2759"/>
<evidence type="ECO:0000256" key="5">
    <source>
        <dbReference type="ARBA" id="ARBA00022833"/>
    </source>
</evidence>
<dbReference type="Gene3D" id="3.30.160.60">
    <property type="entry name" value="Classic Zinc Finger"/>
    <property type="match status" value="5"/>
</dbReference>
<evidence type="ECO:0000256" key="4">
    <source>
        <dbReference type="ARBA" id="ARBA00022771"/>
    </source>
</evidence>
<protein>
    <submittedName>
        <fullName evidence="8">KRAB</fullName>
    </submittedName>
</protein>
<reference evidence="8" key="1">
    <citation type="submission" date="2021-02" db="EMBL/GenBank/DDBJ databases">
        <authorList>
            <person name="Bekaert M."/>
        </authorList>
    </citation>
    <scope>NUCLEOTIDE SEQUENCE</scope>
    <source>
        <strain evidence="8">IoA-00</strain>
    </source>
</reference>
<evidence type="ECO:0000313" key="8">
    <source>
        <dbReference type="EMBL" id="CAF2770934.1"/>
    </source>
</evidence>
<comment type="subcellular location">
    <subcellularLocation>
        <location evidence="1">Nucleus</location>
    </subcellularLocation>
</comment>
<feature type="domain" description="C2H2-type" evidence="7">
    <location>
        <begin position="238"/>
        <end position="261"/>
    </location>
</feature>
<dbReference type="SMART" id="SM00355">
    <property type="entry name" value="ZnF_C2H2"/>
    <property type="match status" value="7"/>
</dbReference>
<evidence type="ECO:0000256" key="3">
    <source>
        <dbReference type="ARBA" id="ARBA00022737"/>
    </source>
</evidence>
<keyword evidence="5" id="KW-0862">Zinc</keyword>
<dbReference type="GO" id="GO:0005634">
    <property type="term" value="C:nucleus"/>
    <property type="evidence" value="ECO:0007669"/>
    <property type="project" value="UniProtKB-SubCell"/>
</dbReference>
<accession>A0A7R8CHS0</accession>
<dbReference type="SUPFAM" id="SSF57667">
    <property type="entry name" value="beta-beta-alpha zinc fingers"/>
    <property type="match status" value="3"/>
</dbReference>
<proteinExistence type="predicted"/>
<gene>
    <name evidence="8" type="ORF">LSAA_1036</name>
</gene>
<dbReference type="InterPro" id="IPR036236">
    <property type="entry name" value="Znf_C2H2_sf"/>
</dbReference>
<feature type="domain" description="C2H2-type" evidence="7">
    <location>
        <begin position="193"/>
        <end position="221"/>
    </location>
</feature>
<dbReference type="EMBL" id="HG994580">
    <property type="protein sequence ID" value="CAF2770934.1"/>
    <property type="molecule type" value="Genomic_DNA"/>
</dbReference>
<keyword evidence="2" id="KW-0479">Metal-binding</keyword>
<dbReference type="PROSITE" id="PS00028">
    <property type="entry name" value="ZINC_FINGER_C2H2_1"/>
    <property type="match status" value="7"/>
</dbReference>
<feature type="domain" description="C2H2-type" evidence="7">
    <location>
        <begin position="268"/>
        <end position="296"/>
    </location>
</feature>
<feature type="domain" description="C2H2-type" evidence="7">
    <location>
        <begin position="101"/>
        <end position="129"/>
    </location>
</feature>
<sequence>MYTSSLGDEEESPRLRGFFLLDDQVNDDKEWKSLEGLQDKVVDEEALHLFNPEVLIPSSSPLLEDRVSSFRRHSCSLCGKVFPFLSKLTRHLSTHSKTVRFNCTSCNKNFSRKDVLQAHASAQHGDTMDRATSRKEYPCPKCNSSLKSSKALERHLRSHDSRMGTFSCSFCSKDFLDKRKFQMHLRLHSSPNYACHFCEAKFLQKEFLNRHVSAVHGRLTPSSSPSLLHICSFCNSAYECSLCESSFVEKGHLSRHFRRIHGDGLKPWACDSCDKTYYEKYELNHHLKETHGSRFTQSS</sequence>
<keyword evidence="3" id="KW-0677">Repeat</keyword>
<organism evidence="8 9">
    <name type="scientific">Lepeophtheirus salmonis</name>
    <name type="common">Salmon louse</name>
    <name type="synonym">Caligus salmonis</name>
    <dbReference type="NCBI Taxonomy" id="72036"/>
    <lineage>
        <taxon>Eukaryota</taxon>
        <taxon>Metazoa</taxon>
        <taxon>Ecdysozoa</taxon>
        <taxon>Arthropoda</taxon>
        <taxon>Crustacea</taxon>
        <taxon>Multicrustacea</taxon>
        <taxon>Hexanauplia</taxon>
        <taxon>Copepoda</taxon>
        <taxon>Siphonostomatoida</taxon>
        <taxon>Caligidae</taxon>
        <taxon>Lepeophtheirus</taxon>
    </lineage>
</organism>
<dbReference type="InterPro" id="IPR013087">
    <property type="entry name" value="Znf_C2H2_type"/>
</dbReference>
<dbReference type="InterPro" id="IPR050331">
    <property type="entry name" value="Zinc_finger"/>
</dbReference>
<dbReference type="PANTHER" id="PTHR16515:SF49">
    <property type="entry name" value="GASTRULA ZINC FINGER PROTEIN XLCGF49.1-LIKE-RELATED"/>
    <property type="match status" value="1"/>
</dbReference>
<evidence type="ECO:0000313" key="9">
    <source>
        <dbReference type="Proteomes" id="UP000675881"/>
    </source>
</evidence>
<evidence type="ECO:0000259" key="7">
    <source>
        <dbReference type="PROSITE" id="PS50157"/>
    </source>
</evidence>
<dbReference type="Proteomes" id="UP000675881">
    <property type="component" value="Chromosome 1"/>
</dbReference>
<dbReference type="AlphaFoldDB" id="A0A7R8CHS0"/>